<organism evidence="2 3">
    <name type="scientific">Pseudonocardia halophobica</name>
    <dbReference type="NCBI Taxonomy" id="29401"/>
    <lineage>
        <taxon>Bacteria</taxon>
        <taxon>Bacillati</taxon>
        <taxon>Actinomycetota</taxon>
        <taxon>Actinomycetes</taxon>
        <taxon>Pseudonocardiales</taxon>
        <taxon>Pseudonocardiaceae</taxon>
        <taxon>Pseudonocardia</taxon>
    </lineage>
</organism>
<accession>A0A9W6L5U9</accession>
<comment type="caution">
    <text evidence="2">The sequence shown here is derived from an EMBL/GenBank/DDBJ whole genome shotgun (WGS) entry which is preliminary data.</text>
</comment>
<protein>
    <recommendedName>
        <fullName evidence="1">STAS domain-containing protein</fullName>
    </recommendedName>
</protein>
<dbReference type="PANTHER" id="PTHR33495:SF2">
    <property type="entry name" value="ANTI-SIGMA FACTOR ANTAGONIST TM_1081-RELATED"/>
    <property type="match status" value="1"/>
</dbReference>
<evidence type="ECO:0000313" key="3">
    <source>
        <dbReference type="Proteomes" id="UP001143463"/>
    </source>
</evidence>
<keyword evidence="3" id="KW-1185">Reference proteome</keyword>
<dbReference type="Pfam" id="PF13466">
    <property type="entry name" value="STAS_2"/>
    <property type="match status" value="1"/>
</dbReference>
<dbReference type="RefSeq" id="WP_051737602.1">
    <property type="nucleotide sequence ID" value="NZ_BAAAUZ010000049.1"/>
</dbReference>
<reference evidence="2" key="1">
    <citation type="journal article" date="2014" name="Int. J. Syst. Evol. Microbiol.">
        <title>Complete genome sequence of Corynebacterium casei LMG S-19264T (=DSM 44701T), isolated from a smear-ripened cheese.</title>
        <authorList>
            <consortium name="US DOE Joint Genome Institute (JGI-PGF)"/>
            <person name="Walter F."/>
            <person name="Albersmeier A."/>
            <person name="Kalinowski J."/>
            <person name="Ruckert C."/>
        </authorList>
    </citation>
    <scope>NUCLEOTIDE SEQUENCE</scope>
    <source>
        <strain evidence="2">VKM Ac-1069</strain>
    </source>
</reference>
<dbReference type="Proteomes" id="UP001143463">
    <property type="component" value="Unassembled WGS sequence"/>
</dbReference>
<dbReference type="EMBL" id="BSFQ01000016">
    <property type="protein sequence ID" value="GLL12784.1"/>
    <property type="molecule type" value="Genomic_DNA"/>
</dbReference>
<dbReference type="InterPro" id="IPR002645">
    <property type="entry name" value="STAS_dom"/>
</dbReference>
<sequence length="122" mass="12789">MTRALERSPSSFTAESRTLDHGVVALRLVGELDADSAARLHDALHAAAVGARAMVVDLSEVTYLGSVGVSALLGVYTRSGGRVHLAGLHAHPGVSRVAVLLGLDRHFVVHRDVTAFLAAMRG</sequence>
<dbReference type="Gene3D" id="3.30.750.24">
    <property type="entry name" value="STAS domain"/>
    <property type="match status" value="1"/>
</dbReference>
<name>A0A9W6L5U9_9PSEU</name>
<dbReference type="SUPFAM" id="SSF52091">
    <property type="entry name" value="SpoIIaa-like"/>
    <property type="match status" value="1"/>
</dbReference>
<dbReference type="PROSITE" id="PS50801">
    <property type="entry name" value="STAS"/>
    <property type="match status" value="1"/>
</dbReference>
<dbReference type="InterPro" id="IPR058548">
    <property type="entry name" value="MlaB-like_STAS"/>
</dbReference>
<gene>
    <name evidence="2" type="ORF">GCM10017577_39250</name>
</gene>
<reference evidence="2" key="2">
    <citation type="submission" date="2023-01" db="EMBL/GenBank/DDBJ databases">
        <authorList>
            <person name="Sun Q."/>
            <person name="Evtushenko L."/>
        </authorList>
    </citation>
    <scope>NUCLEOTIDE SEQUENCE</scope>
    <source>
        <strain evidence="2">VKM Ac-1069</strain>
    </source>
</reference>
<dbReference type="PANTHER" id="PTHR33495">
    <property type="entry name" value="ANTI-SIGMA FACTOR ANTAGONIST TM_1081-RELATED-RELATED"/>
    <property type="match status" value="1"/>
</dbReference>
<dbReference type="CDD" id="cd07043">
    <property type="entry name" value="STAS_anti-anti-sigma_factors"/>
    <property type="match status" value="1"/>
</dbReference>
<dbReference type="GO" id="GO:0043856">
    <property type="term" value="F:anti-sigma factor antagonist activity"/>
    <property type="evidence" value="ECO:0007669"/>
    <property type="project" value="TreeGrafter"/>
</dbReference>
<proteinExistence type="predicted"/>
<feature type="domain" description="STAS" evidence="1">
    <location>
        <begin position="22"/>
        <end position="122"/>
    </location>
</feature>
<evidence type="ECO:0000259" key="1">
    <source>
        <dbReference type="PROSITE" id="PS50801"/>
    </source>
</evidence>
<dbReference type="InterPro" id="IPR036513">
    <property type="entry name" value="STAS_dom_sf"/>
</dbReference>
<dbReference type="AlphaFoldDB" id="A0A9W6L5U9"/>
<evidence type="ECO:0000313" key="2">
    <source>
        <dbReference type="EMBL" id="GLL12784.1"/>
    </source>
</evidence>